<dbReference type="Gene3D" id="3.40.630.30">
    <property type="match status" value="1"/>
</dbReference>
<dbReference type="PANTHER" id="PTHR43792">
    <property type="entry name" value="GNAT FAMILY, PUTATIVE (AFU_ORTHOLOGUE AFUA_3G00765)-RELATED-RELATED"/>
    <property type="match status" value="1"/>
</dbReference>
<evidence type="ECO:0000259" key="4">
    <source>
        <dbReference type="PROSITE" id="PS51186"/>
    </source>
</evidence>
<evidence type="ECO:0000256" key="1">
    <source>
        <dbReference type="ARBA" id="ARBA00022679"/>
    </source>
</evidence>
<sequence length="195" mass="22837">MNQGSIHINVREDEEALYFLTNWIPEYKESLIRYADNPNIAKYLACRFPSPYTEEDALWYLNYAQTTEDERLMAIVRQDKSTGVIEAIGSIGFSFYKGEREHSGEFGYWLGEKFWGKKLMTAVAKTFLDECIEPYRHQHKPVTLSKLTAVVYTPNTGSVRVLEKNGFEIEAKLKRYAWKDGQYYDAYILSRFYDD</sequence>
<gene>
    <name evidence="5" type="ORF">THRCLA_04703</name>
</gene>
<keyword evidence="6" id="KW-1185">Reference proteome</keyword>
<comment type="similarity">
    <text evidence="3">Belongs to the acetyltransferase family. RimJ subfamily.</text>
</comment>
<dbReference type="EMBL" id="JNBS01001050">
    <property type="protein sequence ID" value="OQS02978.1"/>
    <property type="molecule type" value="Genomic_DNA"/>
</dbReference>
<reference evidence="5 6" key="1">
    <citation type="journal article" date="2014" name="Genome Biol. Evol.">
        <title>The secreted proteins of Achlya hypogyna and Thraustotheca clavata identify the ancestral oomycete secretome and reveal gene acquisitions by horizontal gene transfer.</title>
        <authorList>
            <person name="Misner I."/>
            <person name="Blouin N."/>
            <person name="Leonard G."/>
            <person name="Richards T.A."/>
            <person name="Lane C.E."/>
        </authorList>
    </citation>
    <scope>NUCLEOTIDE SEQUENCE [LARGE SCALE GENOMIC DNA]</scope>
    <source>
        <strain evidence="5 6">ATCC 34112</strain>
    </source>
</reference>
<dbReference type="STRING" id="74557.A0A1V9ZY90"/>
<protein>
    <recommendedName>
        <fullName evidence="4">N-acetyltransferase domain-containing protein</fullName>
    </recommendedName>
</protein>
<dbReference type="PANTHER" id="PTHR43792:SF8">
    <property type="entry name" value="[RIBOSOMAL PROTEIN US5]-ALANINE N-ACETYLTRANSFERASE"/>
    <property type="match status" value="1"/>
</dbReference>
<dbReference type="Pfam" id="PF13302">
    <property type="entry name" value="Acetyltransf_3"/>
    <property type="match status" value="1"/>
</dbReference>
<keyword evidence="1" id="KW-0808">Transferase</keyword>
<name>A0A1V9ZY90_9STRA</name>
<dbReference type="OrthoDB" id="630895at2759"/>
<evidence type="ECO:0000313" key="6">
    <source>
        <dbReference type="Proteomes" id="UP000243217"/>
    </source>
</evidence>
<evidence type="ECO:0000313" key="5">
    <source>
        <dbReference type="EMBL" id="OQS02978.1"/>
    </source>
</evidence>
<keyword evidence="2" id="KW-0012">Acyltransferase</keyword>
<evidence type="ECO:0000256" key="3">
    <source>
        <dbReference type="ARBA" id="ARBA00038502"/>
    </source>
</evidence>
<dbReference type="AlphaFoldDB" id="A0A1V9ZY90"/>
<dbReference type="PROSITE" id="PS51186">
    <property type="entry name" value="GNAT"/>
    <property type="match status" value="1"/>
</dbReference>
<organism evidence="5 6">
    <name type="scientific">Thraustotheca clavata</name>
    <dbReference type="NCBI Taxonomy" id="74557"/>
    <lineage>
        <taxon>Eukaryota</taxon>
        <taxon>Sar</taxon>
        <taxon>Stramenopiles</taxon>
        <taxon>Oomycota</taxon>
        <taxon>Saprolegniomycetes</taxon>
        <taxon>Saprolegniales</taxon>
        <taxon>Achlyaceae</taxon>
        <taxon>Thraustotheca</taxon>
    </lineage>
</organism>
<dbReference type="InterPro" id="IPR000182">
    <property type="entry name" value="GNAT_dom"/>
</dbReference>
<comment type="caution">
    <text evidence="5">The sequence shown here is derived from an EMBL/GenBank/DDBJ whole genome shotgun (WGS) entry which is preliminary data.</text>
</comment>
<dbReference type="InterPro" id="IPR016181">
    <property type="entry name" value="Acyl_CoA_acyltransferase"/>
</dbReference>
<dbReference type="InterPro" id="IPR051531">
    <property type="entry name" value="N-acetyltransferase"/>
</dbReference>
<dbReference type="SUPFAM" id="SSF55729">
    <property type="entry name" value="Acyl-CoA N-acyltransferases (Nat)"/>
    <property type="match status" value="1"/>
</dbReference>
<proteinExistence type="inferred from homology"/>
<dbReference type="Proteomes" id="UP000243217">
    <property type="component" value="Unassembled WGS sequence"/>
</dbReference>
<dbReference type="GO" id="GO:0016747">
    <property type="term" value="F:acyltransferase activity, transferring groups other than amino-acyl groups"/>
    <property type="evidence" value="ECO:0007669"/>
    <property type="project" value="InterPro"/>
</dbReference>
<evidence type="ECO:0000256" key="2">
    <source>
        <dbReference type="ARBA" id="ARBA00023315"/>
    </source>
</evidence>
<accession>A0A1V9ZY90</accession>
<feature type="domain" description="N-acetyltransferase" evidence="4">
    <location>
        <begin position="38"/>
        <end position="194"/>
    </location>
</feature>